<feature type="non-terminal residue" evidence="50">
    <location>
        <position position="662"/>
    </location>
</feature>
<evidence type="ECO:0000256" key="38">
    <source>
        <dbReference type="ARBA" id="ARBA00062379"/>
    </source>
</evidence>
<evidence type="ECO:0000256" key="19">
    <source>
        <dbReference type="ARBA" id="ARBA00023034"/>
    </source>
</evidence>
<keyword evidence="51" id="KW-1185">Reference proteome</keyword>
<evidence type="ECO:0000256" key="14">
    <source>
        <dbReference type="ARBA" id="ARBA00022692"/>
    </source>
</evidence>
<keyword evidence="20" id="KW-0443">Lipid metabolism</keyword>
<evidence type="ECO:0000256" key="42">
    <source>
        <dbReference type="ARBA" id="ARBA00080620"/>
    </source>
</evidence>
<evidence type="ECO:0000256" key="47">
    <source>
        <dbReference type="SAM" id="MobiDB-lite"/>
    </source>
</evidence>
<dbReference type="InterPro" id="IPR020568">
    <property type="entry name" value="Ribosomal_Su5_D2-typ_SF"/>
</dbReference>
<evidence type="ECO:0000256" key="46">
    <source>
        <dbReference type="ARBA" id="ARBA00083631"/>
    </source>
</evidence>
<keyword evidence="22" id="KW-1015">Disulfide bond</keyword>
<evidence type="ECO:0000313" key="51">
    <source>
        <dbReference type="Proteomes" id="UP000736164"/>
    </source>
</evidence>
<dbReference type="EMBL" id="JAAWVO010053459">
    <property type="protein sequence ID" value="MBN3321027.1"/>
    <property type="molecule type" value="Genomic_DNA"/>
</dbReference>
<evidence type="ECO:0000256" key="35">
    <source>
        <dbReference type="ARBA" id="ARBA00047509"/>
    </source>
</evidence>
<evidence type="ECO:0000256" key="43">
    <source>
        <dbReference type="ARBA" id="ARBA00081228"/>
    </source>
</evidence>
<evidence type="ECO:0000256" key="4">
    <source>
        <dbReference type="ARBA" id="ARBA00004613"/>
    </source>
</evidence>
<dbReference type="GO" id="GO:0003723">
    <property type="term" value="F:RNA binding"/>
    <property type="evidence" value="ECO:0007669"/>
    <property type="project" value="UniProtKB-KW"/>
</dbReference>
<evidence type="ECO:0000256" key="16">
    <source>
        <dbReference type="ARBA" id="ARBA00022884"/>
    </source>
</evidence>
<evidence type="ECO:0000256" key="48">
    <source>
        <dbReference type="SAM" id="SignalP"/>
    </source>
</evidence>
<evidence type="ECO:0000313" key="50">
    <source>
        <dbReference type="EMBL" id="MBN3321027.1"/>
    </source>
</evidence>
<evidence type="ECO:0000256" key="32">
    <source>
        <dbReference type="ARBA" id="ARBA00043673"/>
    </source>
</evidence>
<keyword evidence="16" id="KW-0694">RNA-binding</keyword>
<evidence type="ECO:0000256" key="34">
    <source>
        <dbReference type="ARBA" id="ARBA00043816"/>
    </source>
</evidence>
<evidence type="ECO:0000256" key="28">
    <source>
        <dbReference type="ARBA" id="ARBA00039107"/>
    </source>
</evidence>
<keyword evidence="18" id="KW-1133">Transmembrane helix</keyword>
<evidence type="ECO:0000256" key="15">
    <source>
        <dbReference type="ARBA" id="ARBA00022835"/>
    </source>
</evidence>
<evidence type="ECO:0000256" key="23">
    <source>
        <dbReference type="ARBA" id="ARBA00023180"/>
    </source>
</evidence>
<dbReference type="GO" id="GO:0005730">
    <property type="term" value="C:nucleolus"/>
    <property type="evidence" value="ECO:0007669"/>
    <property type="project" value="UniProtKB-SubCell"/>
</dbReference>
<comment type="function">
    <text evidence="37">Non-catalytic component of the RNA exosome complex which has 3'-&gt;5' exoribonuclease activity and participates in a multitude of cellular RNA processing and degradation events.</text>
</comment>
<evidence type="ECO:0000256" key="39">
    <source>
        <dbReference type="ARBA" id="ARBA00062545"/>
    </source>
</evidence>
<feature type="domain" description="Exoribonuclease phosphorolytic" evidence="49">
    <location>
        <begin position="443"/>
        <end position="571"/>
    </location>
</feature>
<accession>A0A8J7NWJ3</accession>
<dbReference type="GO" id="GO:0000178">
    <property type="term" value="C:exosome (RNase complex)"/>
    <property type="evidence" value="ECO:0007669"/>
    <property type="project" value="UniProtKB-KW"/>
</dbReference>
<evidence type="ECO:0000256" key="26">
    <source>
        <dbReference type="ARBA" id="ARBA00037859"/>
    </source>
</evidence>
<evidence type="ECO:0000256" key="25">
    <source>
        <dbReference type="ARBA" id="ARBA00036292"/>
    </source>
</evidence>
<dbReference type="InterPro" id="IPR001247">
    <property type="entry name" value="ExoRNase_PH_dom1"/>
</dbReference>
<evidence type="ECO:0000256" key="31">
    <source>
        <dbReference type="ARBA" id="ARBA00042991"/>
    </source>
</evidence>
<comment type="subunit">
    <text evidence="38">Component of the RNA exosome complex.</text>
</comment>
<evidence type="ECO:0000256" key="1">
    <source>
        <dbReference type="ARBA" id="ARBA00004323"/>
    </source>
</evidence>
<dbReference type="PANTHER" id="PTHR46032:SF4">
    <property type="entry name" value="CMP-N-ACETYLNEURAMINATE-BETA-GALACTOSAMIDE-ALPHA-2,3-SIALYLTRANSFERASE 2"/>
    <property type="match status" value="1"/>
</dbReference>
<evidence type="ECO:0000256" key="13">
    <source>
        <dbReference type="ARBA" id="ARBA00022679"/>
    </source>
</evidence>
<evidence type="ECO:0000256" key="41">
    <source>
        <dbReference type="ARBA" id="ARBA00072809"/>
    </source>
</evidence>
<dbReference type="InterPro" id="IPR036345">
    <property type="entry name" value="ExoRNase_PH_dom2_sf"/>
</dbReference>
<dbReference type="AlphaFoldDB" id="A0A8J7NWJ3"/>
<dbReference type="EC" id="2.4.3.4" evidence="28"/>
<evidence type="ECO:0000256" key="6">
    <source>
        <dbReference type="ARBA" id="ARBA00004934"/>
    </source>
</evidence>
<dbReference type="Gene3D" id="3.90.1480.20">
    <property type="entry name" value="Glycosyl transferase family 29"/>
    <property type="match status" value="1"/>
</dbReference>
<evidence type="ECO:0000256" key="44">
    <source>
        <dbReference type="ARBA" id="ARBA00081332"/>
    </source>
</evidence>
<keyword evidence="21" id="KW-0472">Membrane</keyword>
<evidence type="ECO:0000256" key="36">
    <source>
        <dbReference type="ARBA" id="ARBA00052027"/>
    </source>
</evidence>
<comment type="similarity">
    <text evidence="8">Belongs to the RNase PH family.</text>
</comment>
<keyword evidence="13" id="KW-0808">Transferase</keyword>
<feature type="compositionally biased region" description="Basic and acidic residues" evidence="47">
    <location>
        <begin position="427"/>
        <end position="440"/>
    </location>
</feature>
<dbReference type="EC" id="2.4.3.2" evidence="27"/>
<evidence type="ECO:0000256" key="30">
    <source>
        <dbReference type="ARBA" id="ARBA00042990"/>
    </source>
</evidence>
<evidence type="ECO:0000256" key="45">
    <source>
        <dbReference type="ARBA" id="ARBA00082805"/>
    </source>
</evidence>
<dbReference type="InterPro" id="IPR038578">
    <property type="entry name" value="GT29-like_sf"/>
</dbReference>
<evidence type="ECO:0000256" key="2">
    <source>
        <dbReference type="ARBA" id="ARBA00004496"/>
    </source>
</evidence>
<evidence type="ECO:0000256" key="17">
    <source>
        <dbReference type="ARBA" id="ARBA00022968"/>
    </source>
</evidence>
<evidence type="ECO:0000256" key="33">
    <source>
        <dbReference type="ARBA" id="ARBA00043773"/>
    </source>
</evidence>
<keyword evidence="14" id="KW-0812">Transmembrane</keyword>
<evidence type="ECO:0000256" key="29">
    <source>
        <dbReference type="ARBA" id="ARBA00042448"/>
    </source>
</evidence>
<feature type="signal peptide" evidence="48">
    <location>
        <begin position="1"/>
        <end position="33"/>
    </location>
</feature>
<comment type="caution">
    <text evidence="50">The sequence shown here is derived from an EMBL/GenBank/DDBJ whole genome shotgun (WGS) entry which is preliminary data.</text>
</comment>
<dbReference type="GO" id="GO:0006629">
    <property type="term" value="P:lipid metabolic process"/>
    <property type="evidence" value="ECO:0007669"/>
    <property type="project" value="UniProtKB-KW"/>
</dbReference>
<dbReference type="InterPro" id="IPR051757">
    <property type="entry name" value="Beta-gal_alpha2-3_sialyltrans"/>
</dbReference>
<evidence type="ECO:0000256" key="40">
    <source>
        <dbReference type="ARBA" id="ARBA00067159"/>
    </source>
</evidence>
<comment type="subcellular location">
    <subcellularLocation>
        <location evidence="2">Cytoplasm</location>
    </subcellularLocation>
    <subcellularLocation>
        <location evidence="1">Golgi apparatus membrane</location>
        <topology evidence="1">Single-pass type II membrane protein</topology>
    </subcellularLocation>
    <subcellularLocation>
        <location evidence="26">Golgi apparatus</location>
        <location evidence="26">Golgi stack membrane</location>
    </subcellularLocation>
    <subcellularLocation>
        <location evidence="3">Nucleus</location>
        <location evidence="3">Nucleolus</location>
    </subcellularLocation>
    <subcellularLocation>
        <location evidence="4">Secreted</location>
    </subcellularLocation>
</comment>
<dbReference type="InterPro" id="IPR001675">
    <property type="entry name" value="Glyco_trans_29"/>
</dbReference>
<evidence type="ECO:0000256" key="10">
    <source>
        <dbReference type="ARBA" id="ARBA00022525"/>
    </source>
</evidence>
<dbReference type="GO" id="GO:0006364">
    <property type="term" value="P:rRNA processing"/>
    <property type="evidence" value="ECO:0007669"/>
    <property type="project" value="UniProtKB-KW"/>
</dbReference>
<dbReference type="Pfam" id="PF01138">
    <property type="entry name" value="RNase_PH"/>
    <property type="match status" value="1"/>
</dbReference>
<evidence type="ECO:0000256" key="8">
    <source>
        <dbReference type="ARBA" id="ARBA00006678"/>
    </source>
</evidence>
<keyword evidence="17" id="KW-0735">Signal-anchor</keyword>
<keyword evidence="48" id="KW-0732">Signal</keyword>
<sequence length="662" mass="73132">MRCSLRTWALLGSLALLFLTSLLFSLSLRGGASLPYLDPPGWEDTHRVKLVPSYTGSHRLGNAGGTVPRTCACRSCVGDPGVSEWFDESFDPDISPVWTRENMQLPPDVYYWWVMLQPQFKPHNVQQVLARLFQVIPGQSPYGSWDPSRCQRCAVVGNSGNLRGAGYGRLIDGHNFIMRINLAPTLGYEEDAGSRTTHHFMYPESAKNLPTNVSFVLVPFKTLDLLWITSALSTGQIRFTYAPVKQFLRVDKDKVQIYNPAFFKYIHDRWTQHHGRYPSTGMLVLFFALHVCDEVNVFGFGADSRGNWHHYWEQNRYAGEFRKTGVHDADYEAQIISSLAKAGKITVFPGKKLTKHDQDSSSRLTDTADARTWPSCAGSLIYQTVLSTAVYGISTLAMPVDTKRVRGPDESQSPLLFVLPSTGKPECPQEGREDGRQRSQADVRPVFARCGLISQAKGSAYIEAGNTKLICSVYGPRETDRKDEVDMKSGRLVCDFRFAPFSCPKRGSWIQGSEEKDLSLGLLESLLPAACLHKYPRSQIEVNVVALEHDGSVLAHAVTCASLALADAGIEMYDLVLGCALRQDGPSFLIDPTFAEESGAQVTVALLPSLHQVSGLQSDGEMAEDTLVGAVKACIEGCQRLYPVIQQALARAVRRKAPSTAV</sequence>
<dbReference type="SUPFAM" id="SSF55666">
    <property type="entry name" value="Ribonuclease PH domain 2-like"/>
    <property type="match status" value="1"/>
</dbReference>
<keyword evidence="11" id="KW-0698">rRNA processing</keyword>
<evidence type="ECO:0000256" key="24">
    <source>
        <dbReference type="ARBA" id="ARBA00023242"/>
    </source>
</evidence>
<dbReference type="FunFam" id="3.90.1480.20:FF:000002">
    <property type="entry name" value="CMP-N-acetylneuraminate-beta-galactosamide- alpha-2,3-sialyltransferase 2"/>
    <property type="match status" value="1"/>
</dbReference>
<dbReference type="GO" id="GO:0097503">
    <property type="term" value="P:sialylation"/>
    <property type="evidence" value="ECO:0007669"/>
    <property type="project" value="TreeGrafter"/>
</dbReference>
<comment type="catalytic activity">
    <reaction evidence="35">
        <text>ganglioside GM1 (d18:1(4E)/18:0) + CMP-N-acetyl-beta-neuraminate = ganglioside GD1a (18:1(4E)/18:0) + CMP + H(+)</text>
        <dbReference type="Rhea" id="RHEA:48248"/>
        <dbReference type="ChEBI" id="CHEBI:15378"/>
        <dbReference type="ChEBI" id="CHEBI:57812"/>
        <dbReference type="ChEBI" id="CHEBI:60377"/>
        <dbReference type="ChEBI" id="CHEBI:73110"/>
        <dbReference type="ChEBI" id="CHEBI:90153"/>
    </reaction>
    <physiologicalReaction direction="left-to-right" evidence="35">
        <dbReference type="Rhea" id="RHEA:48249"/>
    </physiologicalReaction>
</comment>
<dbReference type="GO" id="GO:0000139">
    <property type="term" value="C:Golgi membrane"/>
    <property type="evidence" value="ECO:0007669"/>
    <property type="project" value="UniProtKB-SubCell"/>
</dbReference>
<reference evidence="50" key="1">
    <citation type="journal article" date="2021" name="Cell">
        <title>Tracing the genetic footprints of vertebrate landing in non-teleost ray-finned fishes.</title>
        <authorList>
            <person name="Bi X."/>
            <person name="Wang K."/>
            <person name="Yang L."/>
            <person name="Pan H."/>
            <person name="Jiang H."/>
            <person name="Wei Q."/>
            <person name="Fang M."/>
            <person name="Yu H."/>
            <person name="Zhu C."/>
            <person name="Cai Y."/>
            <person name="He Y."/>
            <person name="Gan X."/>
            <person name="Zeng H."/>
            <person name="Yu D."/>
            <person name="Zhu Y."/>
            <person name="Jiang H."/>
            <person name="Qiu Q."/>
            <person name="Yang H."/>
            <person name="Zhang Y.E."/>
            <person name="Wang W."/>
            <person name="Zhu M."/>
            <person name="He S."/>
            <person name="Zhang G."/>
        </authorList>
    </citation>
    <scope>NUCLEOTIDE SEQUENCE</scope>
    <source>
        <strain evidence="50">Allg_001</strain>
    </source>
</reference>
<evidence type="ECO:0000256" key="5">
    <source>
        <dbReference type="ARBA" id="ARBA00004922"/>
    </source>
</evidence>
<evidence type="ECO:0000256" key="21">
    <source>
        <dbReference type="ARBA" id="ARBA00023136"/>
    </source>
</evidence>
<comment type="catalytic activity">
    <reaction evidence="36">
        <text>a globoside GalGb4Cer + CMP-N-acetyl-beta-neuraminate = a globoside MSGG + CMP + H(+)</text>
        <dbReference type="Rhea" id="RHEA:65372"/>
        <dbReference type="ChEBI" id="CHEBI:15378"/>
        <dbReference type="ChEBI" id="CHEBI:57812"/>
        <dbReference type="ChEBI" id="CHEBI:60377"/>
        <dbReference type="ChEBI" id="CHEBI:140623"/>
        <dbReference type="ChEBI" id="CHEBI:140691"/>
    </reaction>
    <physiologicalReaction direction="left-to-right" evidence="36">
        <dbReference type="Rhea" id="RHEA:65373"/>
    </physiologicalReaction>
</comment>
<keyword evidence="9" id="KW-0963">Cytoplasm</keyword>
<feature type="region of interest" description="Disordered" evidence="47">
    <location>
        <begin position="411"/>
        <end position="440"/>
    </location>
</feature>
<organism evidence="50 51">
    <name type="scientific">Atractosteus spatula</name>
    <name type="common">Alligator gar</name>
    <name type="synonym">Lepisosteus spatula</name>
    <dbReference type="NCBI Taxonomy" id="7917"/>
    <lineage>
        <taxon>Eukaryota</taxon>
        <taxon>Metazoa</taxon>
        <taxon>Chordata</taxon>
        <taxon>Craniata</taxon>
        <taxon>Vertebrata</taxon>
        <taxon>Euteleostomi</taxon>
        <taxon>Actinopterygii</taxon>
        <taxon>Neopterygii</taxon>
        <taxon>Holostei</taxon>
        <taxon>Semionotiformes</taxon>
        <taxon>Lepisosteidae</taxon>
        <taxon>Atractosteus</taxon>
    </lineage>
</organism>
<dbReference type="PANTHER" id="PTHR46032">
    <property type="entry name" value="ALPHA-2,3-SIALYLTRANSFERASE ST3GAL I ISOFORM X1"/>
    <property type="match status" value="1"/>
</dbReference>
<gene>
    <name evidence="50" type="primary">St3gal2_1</name>
    <name evidence="50" type="ORF">GTO95_0009819</name>
</gene>
<dbReference type="GO" id="GO:0032580">
    <property type="term" value="C:Golgi cisterna membrane"/>
    <property type="evidence" value="ECO:0007669"/>
    <property type="project" value="UniProtKB-SubCell"/>
</dbReference>
<keyword evidence="23" id="KW-0325">Glycoprotein</keyword>
<dbReference type="Pfam" id="PF00777">
    <property type="entry name" value="Glyco_transf_29"/>
    <property type="match status" value="1"/>
</dbReference>
<evidence type="ECO:0000256" key="27">
    <source>
        <dbReference type="ARBA" id="ARBA00039106"/>
    </source>
</evidence>
<dbReference type="Proteomes" id="UP000736164">
    <property type="component" value="Unassembled WGS sequence"/>
</dbReference>
<feature type="chain" id="PRO_5035212619" description="CMP-N-acetylneuraminate-beta-galactosamide-alpha-2,3-sialyltransferase 2" evidence="48">
    <location>
        <begin position="34"/>
        <end position="662"/>
    </location>
</feature>
<evidence type="ECO:0000256" key="20">
    <source>
        <dbReference type="ARBA" id="ARBA00023098"/>
    </source>
</evidence>
<evidence type="ECO:0000256" key="37">
    <source>
        <dbReference type="ARBA" id="ARBA00058393"/>
    </source>
</evidence>
<keyword evidence="19" id="KW-0333">Golgi apparatus</keyword>
<comment type="pathway">
    <text evidence="6">Glycolipid biosynthesis.</text>
</comment>
<evidence type="ECO:0000256" key="12">
    <source>
        <dbReference type="ARBA" id="ARBA00022676"/>
    </source>
</evidence>
<dbReference type="Gene3D" id="3.30.230.70">
    <property type="entry name" value="GHMP Kinase, N-terminal domain"/>
    <property type="match status" value="1"/>
</dbReference>
<keyword evidence="15" id="KW-0271">Exosome</keyword>
<feature type="non-terminal residue" evidence="50">
    <location>
        <position position="1"/>
    </location>
</feature>
<evidence type="ECO:0000256" key="7">
    <source>
        <dbReference type="ARBA" id="ARBA00006003"/>
    </source>
</evidence>
<keyword evidence="12 50" id="KW-0328">Glycosyltransferase</keyword>
<dbReference type="CDD" id="cd23979">
    <property type="entry name" value="GT29_ST3GAL2"/>
    <property type="match status" value="1"/>
</dbReference>
<dbReference type="SUPFAM" id="SSF54211">
    <property type="entry name" value="Ribosomal protein S5 domain 2-like"/>
    <property type="match status" value="1"/>
</dbReference>
<dbReference type="FunFam" id="3.30.230.70:FF:000035">
    <property type="entry name" value="Exosome complex component MTR3"/>
    <property type="match status" value="1"/>
</dbReference>
<comment type="catalytic activity">
    <reaction evidence="25">
        <text>a beta-D-galactosyl-(1-&gt;3)-N-acetyl-alpha-D-galactosaminyl derivative + CMP-N-acetyl-beta-neuraminate = an N-acetyl-alpha-neuraminyl-(2-&gt;3)-beta-D-galactosyl-(1-&gt;3)-N-acetyl-alpha-D-galactosaminyl derivative + CMP + H(+)</text>
        <dbReference type="Rhea" id="RHEA:21616"/>
        <dbReference type="ChEBI" id="CHEBI:15378"/>
        <dbReference type="ChEBI" id="CHEBI:57812"/>
        <dbReference type="ChEBI" id="CHEBI:60377"/>
        <dbReference type="ChEBI" id="CHEBI:133470"/>
        <dbReference type="ChEBI" id="CHEBI:139596"/>
        <dbReference type="EC" id="2.4.3.4"/>
    </reaction>
    <physiologicalReaction direction="left-to-right" evidence="25">
        <dbReference type="Rhea" id="RHEA:21617"/>
    </physiologicalReaction>
</comment>
<dbReference type="InterPro" id="IPR027408">
    <property type="entry name" value="PNPase/RNase_PH_dom_sf"/>
</dbReference>
<evidence type="ECO:0000256" key="3">
    <source>
        <dbReference type="ARBA" id="ARBA00004604"/>
    </source>
</evidence>
<comment type="catalytic activity">
    <reaction evidence="33">
        <text>a ganglioside GM1 (d18:1(4E)) + CMP-N-acetyl-beta-neuraminate = a ganglioside GD1a (d18:1(4E)) + CMP + H(+)</text>
        <dbReference type="Rhea" id="RHEA:18021"/>
        <dbReference type="ChEBI" id="CHEBI:15378"/>
        <dbReference type="ChEBI" id="CHEBI:57812"/>
        <dbReference type="ChEBI" id="CHEBI:60377"/>
        <dbReference type="ChEBI" id="CHEBI:77709"/>
        <dbReference type="ChEBI" id="CHEBI:78445"/>
        <dbReference type="EC" id="2.4.3.2"/>
    </reaction>
    <physiologicalReaction direction="left-to-right" evidence="33">
        <dbReference type="Rhea" id="RHEA:18022"/>
    </physiologicalReaction>
</comment>
<comment type="similarity">
    <text evidence="7">Belongs to the glycosyltransferase 29 family.</text>
</comment>
<comment type="catalytic activity">
    <reaction evidence="32">
        <text>a ganglioside GA1 (d18:1(4E)) + CMP-N-acetyl-beta-neuraminate = a ganglioside GM1b (d18:1(4E)) + CMP + H(+)</text>
        <dbReference type="Rhea" id="RHEA:47560"/>
        <dbReference type="ChEBI" id="CHEBI:15378"/>
        <dbReference type="ChEBI" id="CHEBI:27938"/>
        <dbReference type="ChEBI" id="CHEBI:57812"/>
        <dbReference type="ChEBI" id="CHEBI:60377"/>
        <dbReference type="ChEBI" id="CHEBI:78568"/>
    </reaction>
    <physiologicalReaction direction="left-to-right" evidence="32">
        <dbReference type="Rhea" id="RHEA:47561"/>
    </physiologicalReaction>
</comment>
<comment type="pathway">
    <text evidence="5">Protein modification; protein glycosylation.</text>
</comment>
<dbReference type="GO" id="GO:0047288">
    <property type="term" value="F:beta-D-galactosyl-(1-&gt;3)-N-acetyl-beta-D-galactosaminide alpha-2,3- sialyltransferase"/>
    <property type="evidence" value="ECO:0007669"/>
    <property type="project" value="UniProtKB-EC"/>
</dbReference>
<evidence type="ECO:0000256" key="11">
    <source>
        <dbReference type="ARBA" id="ARBA00022552"/>
    </source>
</evidence>
<dbReference type="CDD" id="cd11371">
    <property type="entry name" value="RNase_PH_MTR3"/>
    <property type="match status" value="1"/>
</dbReference>
<dbReference type="GO" id="GO:0003836">
    <property type="term" value="F:beta-galactoside (CMP) alpha-2,3-sialyltransferase activity"/>
    <property type="evidence" value="ECO:0007669"/>
    <property type="project" value="UniProtKB-EC"/>
</dbReference>
<dbReference type="GO" id="GO:0005576">
    <property type="term" value="C:extracellular region"/>
    <property type="evidence" value="ECO:0007669"/>
    <property type="project" value="UniProtKB-SubCell"/>
</dbReference>
<protein>
    <recommendedName>
        <fullName evidence="41">CMP-N-acetylneuraminate-beta-galactosamide-alpha-2,3-sialyltransferase 2</fullName>
        <ecNumber evidence="27">2.4.3.2</ecNumber>
        <ecNumber evidence="28">2.4.3.4</ecNumber>
    </recommendedName>
    <alternativeName>
        <fullName evidence="40">Exosome complex component MTR3</fullName>
    </alternativeName>
    <alternativeName>
        <fullName evidence="46">Exosome component 6</fullName>
    </alternativeName>
    <alternativeName>
        <fullName evidence="31">Gal-NAc6S</fullName>
    </alternativeName>
    <alternativeName>
        <fullName evidence="29">Gal-beta-1,3-GalNAc-alpha-2,3-sialyltransferase</fullName>
    </alternativeName>
    <alternativeName>
        <fullName evidence="30">Monosialoganglioside sialyltransferase</fullName>
    </alternativeName>
    <alternativeName>
        <fullName evidence="43">ST3Gal II</fullName>
    </alternativeName>
    <alternativeName>
        <fullName evidence="44">ST3GalA.2</fullName>
    </alternativeName>
    <alternativeName>
        <fullName evidence="45">Sialyltransferase 4B</fullName>
    </alternativeName>
    <alternativeName>
        <fullName evidence="42">mRNA transport regulator 3 homolog</fullName>
    </alternativeName>
</protein>
<comment type="subunit">
    <text evidence="39">Homodimer; disulfide-linked. Homodimer formation occurs in the endoplasmic reticulum.</text>
</comment>
<proteinExistence type="inferred from homology"/>
<name>A0A8J7NWJ3_ATRSP</name>
<comment type="catalytic activity">
    <reaction evidence="34">
        <text>a ganglioside GA1 + CMP-N-acetyl-beta-neuraminate = a ganglioside GM1b + CMP + H(+)</text>
        <dbReference type="Rhea" id="RHEA:48244"/>
        <dbReference type="ChEBI" id="CHEBI:15378"/>
        <dbReference type="ChEBI" id="CHEBI:57812"/>
        <dbReference type="ChEBI" id="CHEBI:60377"/>
        <dbReference type="ChEBI" id="CHEBI:88069"/>
        <dbReference type="ChEBI" id="CHEBI:90151"/>
    </reaction>
    <physiologicalReaction direction="left-to-right" evidence="34">
        <dbReference type="Rhea" id="RHEA:48245"/>
    </physiologicalReaction>
</comment>
<evidence type="ECO:0000256" key="9">
    <source>
        <dbReference type="ARBA" id="ARBA00022490"/>
    </source>
</evidence>
<evidence type="ECO:0000256" key="18">
    <source>
        <dbReference type="ARBA" id="ARBA00022989"/>
    </source>
</evidence>
<keyword evidence="24" id="KW-0539">Nucleus</keyword>
<evidence type="ECO:0000259" key="49">
    <source>
        <dbReference type="Pfam" id="PF01138"/>
    </source>
</evidence>
<keyword evidence="10" id="KW-0964">Secreted</keyword>
<evidence type="ECO:0000256" key="22">
    <source>
        <dbReference type="ARBA" id="ARBA00023157"/>
    </source>
</evidence>